<keyword evidence="3" id="KW-1185">Reference proteome</keyword>
<evidence type="ECO:0008006" key="4">
    <source>
        <dbReference type="Google" id="ProtNLM"/>
    </source>
</evidence>
<name>A0ABD2LYN7_9BILA</name>
<reference evidence="2 3" key="1">
    <citation type="submission" date="2024-10" db="EMBL/GenBank/DDBJ databases">
        <authorList>
            <person name="Kim D."/>
        </authorList>
    </citation>
    <scope>NUCLEOTIDE SEQUENCE [LARGE SCALE GENOMIC DNA]</scope>
    <source>
        <strain evidence="2">BH-2024</strain>
    </source>
</reference>
<evidence type="ECO:0000313" key="1">
    <source>
        <dbReference type="EMBL" id="KAL3113419.1"/>
    </source>
</evidence>
<dbReference type="EMBL" id="JBICBT010000447">
    <property type="protein sequence ID" value="KAL3113419.1"/>
    <property type="molecule type" value="Genomic_DNA"/>
</dbReference>
<evidence type="ECO:0000313" key="2">
    <source>
        <dbReference type="EMBL" id="KAL3120208.1"/>
    </source>
</evidence>
<gene>
    <name evidence="2" type="ORF">niasHT_008962</name>
    <name evidence="1" type="ORF">niasHT_012279</name>
</gene>
<dbReference type="Proteomes" id="UP001620626">
    <property type="component" value="Unassembled WGS sequence"/>
</dbReference>
<accession>A0ABD2LYN7</accession>
<dbReference type="AlphaFoldDB" id="A0ABD2LYN7"/>
<evidence type="ECO:0000313" key="3">
    <source>
        <dbReference type="Proteomes" id="UP001620626"/>
    </source>
</evidence>
<organism evidence="2 3">
    <name type="scientific">Heterodera trifolii</name>
    <dbReference type="NCBI Taxonomy" id="157864"/>
    <lineage>
        <taxon>Eukaryota</taxon>
        <taxon>Metazoa</taxon>
        <taxon>Ecdysozoa</taxon>
        <taxon>Nematoda</taxon>
        <taxon>Chromadorea</taxon>
        <taxon>Rhabditida</taxon>
        <taxon>Tylenchina</taxon>
        <taxon>Tylenchomorpha</taxon>
        <taxon>Tylenchoidea</taxon>
        <taxon>Heteroderidae</taxon>
        <taxon>Heteroderinae</taxon>
        <taxon>Heterodera</taxon>
    </lineage>
</organism>
<proteinExistence type="predicted"/>
<sequence length="238" mass="27647">MNQQQQIKRKRNKVKLEHDCALYVFDQFSADGLKKFWRCEFHGPADKCKRIYADGTFALTPPLFSQIYVLLAKRDGWVFPICYCLLTSKCTGIYTRMLQLLLERWPNFAPQTISLDFESAMIVKNDHFLGLPTCSPPSSGLECHSSTASCTTSRNFNWFLDNYTGKPWFNGAMTVPLFEPHEWSVHQRTLDGADRTNNFAEAFHRKLQRQFALIQQFGASLTRSDVCRRRLMLKYHIV</sequence>
<comment type="caution">
    <text evidence="2">The sequence shown here is derived from an EMBL/GenBank/DDBJ whole genome shotgun (WGS) entry which is preliminary data.</text>
</comment>
<dbReference type="EMBL" id="JBICBT010000221">
    <property type="protein sequence ID" value="KAL3120208.1"/>
    <property type="molecule type" value="Genomic_DNA"/>
</dbReference>
<protein>
    <recommendedName>
        <fullName evidence="4">MULE transposase domain-containing protein</fullName>
    </recommendedName>
</protein>